<proteinExistence type="predicted"/>
<dbReference type="RefSeq" id="WP_115307292.1">
    <property type="nucleotide sequence ID" value="NZ_CP091516.1"/>
</dbReference>
<evidence type="ECO:0000313" key="2">
    <source>
        <dbReference type="Proteomes" id="UP000254293"/>
    </source>
</evidence>
<dbReference type="OrthoDB" id="6710339at2"/>
<name>A0A377QX20_9NEIS</name>
<dbReference type="EMBL" id="UGJJ01000001">
    <property type="protein sequence ID" value="STQ99946.1"/>
    <property type="molecule type" value="Genomic_DNA"/>
</dbReference>
<protein>
    <recommendedName>
        <fullName evidence="3">Phage associated protein</fullName>
    </recommendedName>
</protein>
<organism evidence="1 2">
    <name type="scientific">Kingella potus</name>
    <dbReference type="NCBI Taxonomy" id="265175"/>
    <lineage>
        <taxon>Bacteria</taxon>
        <taxon>Pseudomonadati</taxon>
        <taxon>Pseudomonadota</taxon>
        <taxon>Betaproteobacteria</taxon>
        <taxon>Neisseriales</taxon>
        <taxon>Neisseriaceae</taxon>
        <taxon>Kingella</taxon>
    </lineage>
</organism>
<evidence type="ECO:0000313" key="1">
    <source>
        <dbReference type="EMBL" id="STQ99946.1"/>
    </source>
</evidence>
<keyword evidence="2" id="KW-1185">Reference proteome</keyword>
<reference evidence="1 2" key="1">
    <citation type="submission" date="2018-06" db="EMBL/GenBank/DDBJ databases">
        <authorList>
            <consortium name="Pathogen Informatics"/>
            <person name="Doyle S."/>
        </authorList>
    </citation>
    <scope>NUCLEOTIDE SEQUENCE [LARGE SCALE GENOMIC DNA]</scope>
    <source>
        <strain evidence="1 2">NCTC13336</strain>
    </source>
</reference>
<sequence>MQLQVQASIMGVKKFNGNIDGKLFDYCRIIAATPMDESQGNALGMASTEYDFGGSANFERFKGLQFPFDAVLTVEMVVSGKGQKFKAIDFKSLKQGEKG</sequence>
<accession>A0A377QX20</accession>
<evidence type="ECO:0008006" key="3">
    <source>
        <dbReference type="Google" id="ProtNLM"/>
    </source>
</evidence>
<gene>
    <name evidence="1" type="ORF">NCTC13336_00134</name>
</gene>
<dbReference type="AlphaFoldDB" id="A0A377QX20"/>
<dbReference type="Proteomes" id="UP000254293">
    <property type="component" value="Unassembled WGS sequence"/>
</dbReference>